<dbReference type="RefSeq" id="WP_254097648.1">
    <property type="nucleotide sequence ID" value="NZ_JANATA010000001.1"/>
</dbReference>
<keyword evidence="2" id="KW-1185">Reference proteome</keyword>
<evidence type="ECO:0000313" key="1">
    <source>
        <dbReference type="EMBL" id="MCP3427366.1"/>
    </source>
</evidence>
<dbReference type="Gene3D" id="3.90.1720.10">
    <property type="entry name" value="endopeptidase domain like (from Nostoc punctiforme)"/>
    <property type="match status" value="1"/>
</dbReference>
<dbReference type="Proteomes" id="UP001165413">
    <property type="component" value="Unassembled WGS sequence"/>
</dbReference>
<sequence length="176" mass="19602">MAIPLLLASAVLGTLVYEHTEQVLYKKAGVLKPPVGNIIDKDFKPINGTVVCCGIYEKLTHTGIWLNGGIVELAGSGLIRTVSPQRFLSERSGQVIYGLGDANKAPLASADVAKRASVRLFSYEEYHVITNNCHQFVARCFPSDMDKKITLFNELNLLLVDFYQQPLYFYPFVNKM</sequence>
<reference evidence="1" key="1">
    <citation type="submission" date="2022-07" db="EMBL/GenBank/DDBJ databases">
        <title>Characterization of the Novel Bacterium Alteromonas immobilis LMIT006 and Alteromonas gregis LMIT007.</title>
        <authorList>
            <person name="Lin X."/>
        </authorList>
    </citation>
    <scope>NUCLEOTIDE SEQUENCE</scope>
    <source>
        <strain evidence="1">LMIT007</strain>
    </source>
</reference>
<evidence type="ECO:0000313" key="2">
    <source>
        <dbReference type="Proteomes" id="UP001165413"/>
    </source>
</evidence>
<gene>
    <name evidence="1" type="ORF">NLF92_00200</name>
</gene>
<accession>A0AA41WZ21</accession>
<dbReference type="AlphaFoldDB" id="A0AA41WZ21"/>
<proteinExistence type="predicted"/>
<comment type="caution">
    <text evidence="1">The sequence shown here is derived from an EMBL/GenBank/DDBJ whole genome shotgun (WGS) entry which is preliminary data.</text>
</comment>
<dbReference type="EMBL" id="JANATA010000001">
    <property type="protein sequence ID" value="MCP3427366.1"/>
    <property type="molecule type" value="Genomic_DNA"/>
</dbReference>
<name>A0AA41WZ21_9ALTE</name>
<protein>
    <submittedName>
        <fullName evidence="1">TMEM222 family protein</fullName>
    </submittedName>
</protein>
<organism evidence="1 2">
    <name type="scientific">Opacimonas viscosa</name>
    <dbReference type="NCBI Taxonomy" id="2961944"/>
    <lineage>
        <taxon>Bacteria</taxon>
        <taxon>Pseudomonadati</taxon>
        <taxon>Pseudomonadota</taxon>
        <taxon>Gammaproteobacteria</taxon>
        <taxon>Alteromonadales</taxon>
        <taxon>Alteromonadaceae</taxon>
        <taxon>Opacimonas</taxon>
    </lineage>
</organism>